<dbReference type="InterPro" id="IPR041496">
    <property type="entry name" value="YitH/HolE_GNAT"/>
</dbReference>
<dbReference type="SUPFAM" id="SSF55729">
    <property type="entry name" value="Acyl-CoA N-acyltransferases (Nat)"/>
    <property type="match status" value="1"/>
</dbReference>
<sequence>MSRSLPRPLADLPLRRLNRDDLVPCADLSEDRGWPRDEHRWGLLLTAGTAYGIDDPESKGLMATCVVTAYGPRMAAIGMLLVAGRYARQGIGRYLMQQVIESTGGVPLSLHATDAGRPLYEELGFLAVGRTERVSGPFRPLTEPGLLDAAGHPGAAAGAGLTVRPASAGDLQAILRLDADAFGLDRTHILVRLPAFADHLRVAEEDGELVGYAALWPSSESHAVGPLIARDTATAKLLVTSLAAATDRPLRADIDARHEELLDWFRECGLESGPATTVMSLGGPEQPGDWTHRFAPLSVATG</sequence>
<dbReference type="Proteomes" id="UP001235744">
    <property type="component" value="Chromosome"/>
</dbReference>
<dbReference type="InterPro" id="IPR000182">
    <property type="entry name" value="GNAT_dom"/>
</dbReference>
<accession>A0ABY9IR40</accession>
<feature type="domain" description="N-acetyltransferase" evidence="1">
    <location>
        <begin position="12"/>
        <end position="148"/>
    </location>
</feature>
<dbReference type="EC" id="2.3.1.-" evidence="2"/>
<proteinExistence type="predicted"/>
<feature type="domain" description="N-acetyltransferase" evidence="1">
    <location>
        <begin position="161"/>
        <end position="284"/>
    </location>
</feature>
<dbReference type="RefSeq" id="WP_306070852.1">
    <property type="nucleotide sequence ID" value="NZ_CP120988.1"/>
</dbReference>
<dbReference type="InterPro" id="IPR052729">
    <property type="entry name" value="Acyl/Acetyltrans_Enzymes"/>
</dbReference>
<dbReference type="Gene3D" id="3.40.630.90">
    <property type="match status" value="1"/>
</dbReference>
<keyword evidence="2" id="KW-0808">Transferase</keyword>
<keyword evidence="2" id="KW-0012">Acyltransferase</keyword>
<reference evidence="2 3" key="1">
    <citation type="submission" date="2023-03" db="EMBL/GenBank/DDBJ databases">
        <title>Isolation and description of six Streptomyces strains from soil environments, able to metabolize different microbial glucans.</title>
        <authorList>
            <person name="Widen T."/>
            <person name="Larsbrink J."/>
        </authorList>
    </citation>
    <scope>NUCLEOTIDE SEQUENCE [LARGE SCALE GENOMIC DNA]</scope>
    <source>
        <strain evidence="2 3">Alt2</strain>
    </source>
</reference>
<dbReference type="Pfam" id="PF13673">
    <property type="entry name" value="Acetyltransf_10"/>
    <property type="match status" value="1"/>
</dbReference>
<dbReference type="PANTHER" id="PTHR47237:SF2">
    <property type="entry name" value="BLL4206 PROTEIN"/>
    <property type="match status" value="1"/>
</dbReference>
<evidence type="ECO:0000313" key="3">
    <source>
        <dbReference type="Proteomes" id="UP001235744"/>
    </source>
</evidence>
<evidence type="ECO:0000313" key="2">
    <source>
        <dbReference type="EMBL" id="WLQ57705.1"/>
    </source>
</evidence>
<dbReference type="Pfam" id="PF18014">
    <property type="entry name" value="Acetyltransf_18"/>
    <property type="match status" value="1"/>
</dbReference>
<dbReference type="CDD" id="cd04301">
    <property type="entry name" value="NAT_SF"/>
    <property type="match status" value="1"/>
</dbReference>
<dbReference type="InterPro" id="IPR016181">
    <property type="entry name" value="Acyl_CoA_acyltransferase"/>
</dbReference>
<name>A0ABY9IR40_9ACTN</name>
<dbReference type="GO" id="GO:0016746">
    <property type="term" value="F:acyltransferase activity"/>
    <property type="evidence" value="ECO:0007669"/>
    <property type="project" value="UniProtKB-KW"/>
</dbReference>
<dbReference type="Gene3D" id="3.40.630.30">
    <property type="match status" value="1"/>
</dbReference>
<protein>
    <submittedName>
        <fullName evidence="2">GNAT family N-acetyltransferase</fullName>
        <ecNumber evidence="2">2.3.1.-</ecNumber>
    </submittedName>
</protein>
<gene>
    <name evidence="2" type="ORF">P8A19_20710</name>
</gene>
<dbReference type="PROSITE" id="PS51186">
    <property type="entry name" value="GNAT"/>
    <property type="match status" value="2"/>
</dbReference>
<organism evidence="2 3">
    <name type="scientific">Streptomyces poriferorum</name>
    <dbReference type="NCBI Taxonomy" id="2798799"/>
    <lineage>
        <taxon>Bacteria</taxon>
        <taxon>Bacillati</taxon>
        <taxon>Actinomycetota</taxon>
        <taxon>Actinomycetes</taxon>
        <taxon>Kitasatosporales</taxon>
        <taxon>Streptomycetaceae</taxon>
        <taxon>Streptomyces</taxon>
    </lineage>
</organism>
<dbReference type="PANTHER" id="PTHR47237">
    <property type="entry name" value="SLL0310 PROTEIN"/>
    <property type="match status" value="1"/>
</dbReference>
<dbReference type="EMBL" id="CP120988">
    <property type="protein sequence ID" value="WLQ57705.1"/>
    <property type="molecule type" value="Genomic_DNA"/>
</dbReference>
<evidence type="ECO:0000259" key="1">
    <source>
        <dbReference type="PROSITE" id="PS51186"/>
    </source>
</evidence>
<keyword evidence="3" id="KW-1185">Reference proteome</keyword>